<evidence type="ECO:0000313" key="11">
    <source>
        <dbReference type="Proteomes" id="UP001642464"/>
    </source>
</evidence>
<evidence type="ECO:0000256" key="2">
    <source>
        <dbReference type="ARBA" id="ARBA00022448"/>
    </source>
</evidence>
<dbReference type="InterPro" id="IPR028325">
    <property type="entry name" value="VG_K_chnl"/>
</dbReference>
<feature type="transmembrane region" description="Helical" evidence="9">
    <location>
        <begin position="635"/>
        <end position="659"/>
    </location>
</feature>
<feature type="compositionally biased region" description="Polar residues" evidence="8">
    <location>
        <begin position="42"/>
        <end position="60"/>
    </location>
</feature>
<dbReference type="EMBL" id="CAXAMM010035147">
    <property type="protein sequence ID" value="CAK9073882.1"/>
    <property type="molecule type" value="Genomic_DNA"/>
</dbReference>
<feature type="transmembrane region" description="Helical" evidence="9">
    <location>
        <begin position="570"/>
        <end position="593"/>
    </location>
</feature>
<dbReference type="PANTHER" id="PTHR11537">
    <property type="entry name" value="VOLTAGE-GATED POTASSIUM CHANNEL"/>
    <property type="match status" value="1"/>
</dbReference>
<protein>
    <submittedName>
        <fullName evidence="10">Chloroplastic</fullName>
    </submittedName>
</protein>
<feature type="region of interest" description="Disordered" evidence="8">
    <location>
        <begin position="33"/>
        <end position="60"/>
    </location>
</feature>
<sequence>MAVSLDLGSAMVVAGAGQQSFLELSSWLTENDSSETDERAPWNTTSTVSQTTPGSSNNEDPSFNCEYRWYNLCPTHTGPYPQASDGSSEEFVLRLDQMQSFWMQAGWLLMSFVGAGCFCFLLRCFVLARARFVKGHSQLKDFGYYTPERERYLEYFLGVLTMICFAIFADETCELGEGHRFFEEVHPFDRWVEVLAASMMFFCFCLRLYYSDLHGPCPCLMNFLTSPLMYFDLLAMAPTLTELILQESGIFPNLVWLRFPRLLDTALKDGSGGEGIGVIAKLVSANWSILKIPAHLLCAVWFACSSIHYLTECENEEFVWGVEPGYHRYISIPSAMYYALIDFNGEFPNADEFSAPFGRMNSMVICLLGTYLLSIPAGVLGAAFHDHVTRNHGRLDAVGRMQALEARPPPSKSFSVMLIGFVVLSTGNFILLTVVYQRPVCENDVEGHLFEEGSWQRATIAPCRYLDCLLAIPFFTIWAAKLVTIERARDYILSASHAVDLAAWLPSYFLLQSLVLHGSCLEHTGSDRQASLAKTQLAFHGMCMFRWLKLDCVFGRMFKQLQFTLAENKVIFRMSLICAATLWLLGSVLMYYAERDNPDEGTRDHFKTLPLSFWMTALDFTSEAPINDHGAQGKAVHTIIMLLGVGLFTVPMGLFASAFRERLDEMHAKTLRPLLHGTRSERLSHGRRVSETAMVLAK</sequence>
<feature type="transmembrane region" description="Helical" evidence="9">
    <location>
        <begin position="152"/>
        <end position="170"/>
    </location>
</feature>
<keyword evidence="7" id="KW-0407">Ion channel</keyword>
<accession>A0ABP0PED8</accession>
<feature type="transmembrane region" description="Helical" evidence="9">
    <location>
        <begin position="364"/>
        <end position="384"/>
    </location>
</feature>
<evidence type="ECO:0000313" key="10">
    <source>
        <dbReference type="EMBL" id="CAK9073882.1"/>
    </source>
</evidence>
<evidence type="ECO:0000256" key="9">
    <source>
        <dbReference type="SAM" id="Phobius"/>
    </source>
</evidence>
<feature type="non-terminal residue" evidence="10">
    <location>
        <position position="698"/>
    </location>
</feature>
<feature type="transmembrane region" description="Helical" evidence="9">
    <location>
        <begin position="107"/>
        <end position="132"/>
    </location>
</feature>
<dbReference type="PANTHER" id="PTHR11537:SF254">
    <property type="entry name" value="POTASSIUM VOLTAGE-GATED CHANNEL PROTEIN SHAB"/>
    <property type="match status" value="1"/>
</dbReference>
<organism evidence="10 11">
    <name type="scientific">Durusdinium trenchii</name>
    <dbReference type="NCBI Taxonomy" id="1381693"/>
    <lineage>
        <taxon>Eukaryota</taxon>
        <taxon>Sar</taxon>
        <taxon>Alveolata</taxon>
        <taxon>Dinophyceae</taxon>
        <taxon>Suessiales</taxon>
        <taxon>Symbiodiniaceae</taxon>
        <taxon>Durusdinium</taxon>
    </lineage>
</organism>
<proteinExistence type="predicted"/>
<feature type="transmembrane region" description="Helical" evidence="9">
    <location>
        <begin position="191"/>
        <end position="210"/>
    </location>
</feature>
<keyword evidence="11" id="KW-1185">Reference proteome</keyword>
<name>A0ABP0PED8_9DINO</name>
<evidence type="ECO:0000256" key="1">
    <source>
        <dbReference type="ARBA" id="ARBA00004141"/>
    </source>
</evidence>
<keyword evidence="5" id="KW-0406">Ion transport</keyword>
<evidence type="ECO:0000256" key="5">
    <source>
        <dbReference type="ARBA" id="ARBA00023065"/>
    </source>
</evidence>
<evidence type="ECO:0000256" key="7">
    <source>
        <dbReference type="ARBA" id="ARBA00023303"/>
    </source>
</evidence>
<keyword evidence="2" id="KW-0813">Transport</keyword>
<gene>
    <name evidence="10" type="ORF">SCF082_LOCUS36074</name>
</gene>
<evidence type="ECO:0000256" key="8">
    <source>
        <dbReference type="SAM" id="MobiDB-lite"/>
    </source>
</evidence>
<evidence type="ECO:0000256" key="6">
    <source>
        <dbReference type="ARBA" id="ARBA00023136"/>
    </source>
</evidence>
<feature type="transmembrane region" description="Helical" evidence="9">
    <location>
        <begin position="414"/>
        <end position="436"/>
    </location>
</feature>
<reference evidence="10 11" key="1">
    <citation type="submission" date="2024-02" db="EMBL/GenBank/DDBJ databases">
        <authorList>
            <person name="Chen Y."/>
            <person name="Shah S."/>
            <person name="Dougan E. K."/>
            <person name="Thang M."/>
            <person name="Chan C."/>
        </authorList>
    </citation>
    <scope>NUCLEOTIDE SEQUENCE [LARGE SCALE GENOMIC DNA]</scope>
</reference>
<dbReference type="Proteomes" id="UP001642464">
    <property type="component" value="Unassembled WGS sequence"/>
</dbReference>
<comment type="caution">
    <text evidence="10">The sequence shown here is derived from an EMBL/GenBank/DDBJ whole genome shotgun (WGS) entry which is preliminary data.</text>
</comment>
<dbReference type="Gene3D" id="1.10.287.70">
    <property type="match status" value="2"/>
</dbReference>
<evidence type="ECO:0000256" key="3">
    <source>
        <dbReference type="ARBA" id="ARBA00022692"/>
    </source>
</evidence>
<evidence type="ECO:0000256" key="4">
    <source>
        <dbReference type="ARBA" id="ARBA00022989"/>
    </source>
</evidence>
<comment type="subcellular location">
    <subcellularLocation>
        <location evidence="1">Membrane</location>
        <topology evidence="1">Multi-pass membrane protein</topology>
    </subcellularLocation>
</comment>
<keyword evidence="4 9" id="KW-1133">Transmembrane helix</keyword>
<keyword evidence="3 9" id="KW-0812">Transmembrane</keyword>
<dbReference type="SUPFAM" id="SSF81324">
    <property type="entry name" value="Voltage-gated potassium channels"/>
    <property type="match status" value="1"/>
</dbReference>
<keyword evidence="6 9" id="KW-0472">Membrane</keyword>